<evidence type="ECO:0000313" key="3">
    <source>
        <dbReference type="EMBL" id="MBD3921828.1"/>
    </source>
</evidence>
<feature type="transmembrane region" description="Helical" evidence="2">
    <location>
        <begin position="158"/>
        <end position="175"/>
    </location>
</feature>
<evidence type="ECO:0000256" key="1">
    <source>
        <dbReference type="SAM" id="MobiDB-lite"/>
    </source>
</evidence>
<proteinExistence type="predicted"/>
<evidence type="ECO:0000256" key="2">
    <source>
        <dbReference type="SAM" id="Phobius"/>
    </source>
</evidence>
<sequence length="176" mass="18532">MSDRSTALQQSMAETCRADHDHEPTPGAPAASEAALHINGLHNASGAILSPLRRIFVSRRLTPIGSAILVLIAHAIHLLALPMLALLLGTQTGSDGTAPLFSHDNHTISSGTTSGLLGANGLLLKWGSDLLAAATIVTAIAMCRATTRLWLRVRQHPLLCIVHTVIAALCVWLAVH</sequence>
<evidence type="ECO:0000313" key="4">
    <source>
        <dbReference type="Proteomes" id="UP000609346"/>
    </source>
</evidence>
<keyword evidence="2" id="KW-0472">Membrane</keyword>
<organism evidence="3 4">
    <name type="scientific">Paenibacillus terricola</name>
    <dbReference type="NCBI Taxonomy" id="2763503"/>
    <lineage>
        <taxon>Bacteria</taxon>
        <taxon>Bacillati</taxon>
        <taxon>Bacillota</taxon>
        <taxon>Bacilli</taxon>
        <taxon>Bacillales</taxon>
        <taxon>Paenibacillaceae</taxon>
        <taxon>Paenibacillus</taxon>
    </lineage>
</organism>
<comment type="caution">
    <text evidence="3">The sequence shown here is derived from an EMBL/GenBank/DDBJ whole genome shotgun (WGS) entry which is preliminary data.</text>
</comment>
<gene>
    <name evidence="3" type="ORF">H8B09_23915</name>
</gene>
<feature type="transmembrane region" description="Helical" evidence="2">
    <location>
        <begin position="130"/>
        <end position="151"/>
    </location>
</feature>
<feature type="compositionally biased region" description="Polar residues" evidence="1">
    <location>
        <begin position="1"/>
        <end position="13"/>
    </location>
</feature>
<dbReference type="EMBL" id="JACXZA010000007">
    <property type="protein sequence ID" value="MBD3921828.1"/>
    <property type="molecule type" value="Genomic_DNA"/>
</dbReference>
<reference evidence="3 4" key="1">
    <citation type="submission" date="2020-09" db="EMBL/GenBank/DDBJ databases">
        <title>Paenibacillus sp. strain PR3 16S rRNA gene Genome sequencing and assembly.</title>
        <authorList>
            <person name="Kim J."/>
        </authorList>
    </citation>
    <scope>NUCLEOTIDE SEQUENCE [LARGE SCALE GENOMIC DNA]</scope>
    <source>
        <strain evidence="3 4">PR3</strain>
    </source>
</reference>
<protein>
    <submittedName>
        <fullName evidence="3">Uncharacterized protein</fullName>
    </submittedName>
</protein>
<feature type="region of interest" description="Disordered" evidence="1">
    <location>
        <begin position="1"/>
        <end position="30"/>
    </location>
</feature>
<dbReference type="Proteomes" id="UP000609346">
    <property type="component" value="Unassembled WGS sequence"/>
</dbReference>
<feature type="transmembrane region" description="Helical" evidence="2">
    <location>
        <begin position="64"/>
        <end position="88"/>
    </location>
</feature>
<keyword evidence="4" id="KW-1185">Reference proteome</keyword>
<name>A0ABR8N102_9BACL</name>
<accession>A0ABR8N102</accession>
<keyword evidence="2" id="KW-0812">Transmembrane</keyword>
<dbReference type="RefSeq" id="WP_191206136.1">
    <property type="nucleotide sequence ID" value="NZ_JACXZA010000007.1"/>
</dbReference>
<keyword evidence="2" id="KW-1133">Transmembrane helix</keyword>